<comment type="caution">
    <text evidence="1">The sequence shown here is derived from an EMBL/GenBank/DDBJ whole genome shotgun (WGS) entry which is preliminary data.</text>
</comment>
<dbReference type="Pfam" id="PF17326">
    <property type="entry name" value="DUF5365"/>
    <property type="match status" value="1"/>
</dbReference>
<organism evidence="1 2">
    <name type="scientific">Alkalihalophilus lindianensis</name>
    <dbReference type="NCBI Taxonomy" id="1630542"/>
    <lineage>
        <taxon>Bacteria</taxon>
        <taxon>Bacillati</taxon>
        <taxon>Bacillota</taxon>
        <taxon>Bacilli</taxon>
        <taxon>Bacillales</taxon>
        <taxon>Bacillaceae</taxon>
        <taxon>Alkalihalophilus</taxon>
    </lineage>
</organism>
<evidence type="ECO:0000313" key="1">
    <source>
        <dbReference type="EMBL" id="MDV2687740.1"/>
    </source>
</evidence>
<accession>A0ABU3XIS0</accession>
<dbReference type="RefSeq" id="WP_317124552.1">
    <property type="nucleotide sequence ID" value="NZ_JAWJBA010001146.1"/>
</dbReference>
<sequence>VMTSIQTIISILESSQLNEQYADLFNRNVAYLNDFGLFFPFEFEQFADPKNINNMMLSIYSKADNELLI</sequence>
<dbReference type="InterPro" id="IPR020355">
    <property type="entry name" value="Uncharacterised_YhcU"/>
</dbReference>
<protein>
    <submittedName>
        <fullName evidence="1">DUF5365 family protein</fullName>
    </submittedName>
</protein>
<reference evidence="1 2" key="1">
    <citation type="submission" date="2023-10" db="EMBL/GenBank/DDBJ databases">
        <title>Screening of Alkalihalobacillus lindianensis BZ-TG-R113 and Its Alleviation of Salt Stress on Rapeseed Growth.</title>
        <authorList>
            <person name="Zhao B."/>
            <person name="Guo T."/>
        </authorList>
    </citation>
    <scope>NUCLEOTIDE SEQUENCE [LARGE SCALE GENOMIC DNA]</scope>
    <source>
        <strain evidence="1 2">BZ-TG-R113</strain>
    </source>
</reference>
<name>A0ABU3XIS0_9BACI</name>
<proteinExistence type="predicted"/>
<dbReference type="Proteomes" id="UP001287282">
    <property type="component" value="Unassembled WGS sequence"/>
</dbReference>
<gene>
    <name evidence="1" type="ORF">RYX56_25665</name>
</gene>
<evidence type="ECO:0000313" key="2">
    <source>
        <dbReference type="Proteomes" id="UP001287282"/>
    </source>
</evidence>
<keyword evidence="2" id="KW-1185">Reference proteome</keyword>
<feature type="non-terminal residue" evidence="1">
    <location>
        <position position="1"/>
    </location>
</feature>
<dbReference type="EMBL" id="JAWJBA010001146">
    <property type="protein sequence ID" value="MDV2687740.1"/>
    <property type="molecule type" value="Genomic_DNA"/>
</dbReference>